<accession>A0A2A9EVY7</accession>
<feature type="chain" id="PRO_5039010996" description="histidine kinase" evidence="10">
    <location>
        <begin position="26"/>
        <end position="449"/>
    </location>
</feature>
<keyword evidence="14" id="KW-1185">Reference proteome</keyword>
<dbReference type="EC" id="2.7.13.3" evidence="2"/>
<dbReference type="InterPro" id="IPR003594">
    <property type="entry name" value="HATPase_dom"/>
</dbReference>
<dbReference type="PANTHER" id="PTHR24421:SF10">
    <property type="entry name" value="NITRATE_NITRITE SENSOR PROTEIN NARQ"/>
    <property type="match status" value="1"/>
</dbReference>
<evidence type="ECO:0000256" key="5">
    <source>
        <dbReference type="ARBA" id="ARBA00022741"/>
    </source>
</evidence>
<comment type="caution">
    <text evidence="13">The sequence shown here is derived from an EMBL/GenBank/DDBJ whole genome shotgun (WGS) entry which is preliminary data.</text>
</comment>
<evidence type="ECO:0000256" key="8">
    <source>
        <dbReference type="ARBA" id="ARBA00023012"/>
    </source>
</evidence>
<dbReference type="PANTHER" id="PTHR24421">
    <property type="entry name" value="NITRATE/NITRITE SENSOR PROTEIN NARX-RELATED"/>
    <property type="match status" value="1"/>
</dbReference>
<protein>
    <recommendedName>
        <fullName evidence="2">histidine kinase</fullName>
        <ecNumber evidence="2">2.7.13.3</ecNumber>
    </recommendedName>
</protein>
<dbReference type="CDD" id="cd16917">
    <property type="entry name" value="HATPase_UhpB-NarQ-NarX-like"/>
    <property type="match status" value="1"/>
</dbReference>
<sequence>MWSASVALRTLGAMSVPLGPAPATASVPPAGLSYPPPSRRPAGRSTWSRLGTVGAVVVAGTSSLVAVALTAPTSGDDDLAMLGSILAMIAGLVLAGCLVLRREFPVPICLAASVAPVLLPVDAAAALLALPWVWAVARTRTVVLCTAAVTAGTAAALWRDAARPLGARVFSVVDEAGATSYEPGIVAFVGWGLFFLGVSVAAGVVRRSRAMTAAARQDSRDAREATAAVEARSAVLQDRMTRQEERELIAREVHDTVAHHIATISLRASVLEVQHPDDEPTRDAAREVRASAQRAVAELRTLLHSLRTDDGDLLPGTTLEDLVPLLDRLRAGGAQVWGTVFVTESHLAAPHVTRATFRIVQEALTNALKHAPGEPVSVTVRAGRARGVEIRVENPLSTLPAGAGTGHGVTGMQERAERLGGTLTAGPDAGRFVVAARLPWAEVDHSPGR</sequence>
<dbReference type="GO" id="GO:0005524">
    <property type="term" value="F:ATP binding"/>
    <property type="evidence" value="ECO:0007669"/>
    <property type="project" value="UniProtKB-KW"/>
</dbReference>
<dbReference type="InterPro" id="IPR050482">
    <property type="entry name" value="Sensor_HK_TwoCompSys"/>
</dbReference>
<dbReference type="GO" id="GO:0016020">
    <property type="term" value="C:membrane"/>
    <property type="evidence" value="ECO:0007669"/>
    <property type="project" value="InterPro"/>
</dbReference>
<keyword evidence="9" id="KW-0812">Transmembrane</keyword>
<comment type="catalytic activity">
    <reaction evidence="1">
        <text>ATP + protein L-histidine = ADP + protein N-phospho-L-histidine.</text>
        <dbReference type="EC" id="2.7.13.3"/>
    </reaction>
</comment>
<evidence type="ECO:0000256" key="2">
    <source>
        <dbReference type="ARBA" id="ARBA00012438"/>
    </source>
</evidence>
<proteinExistence type="predicted"/>
<organism evidence="13 14">
    <name type="scientific">Isoptericola jiangsuensis</name>
    <dbReference type="NCBI Taxonomy" id="548579"/>
    <lineage>
        <taxon>Bacteria</taxon>
        <taxon>Bacillati</taxon>
        <taxon>Actinomycetota</taxon>
        <taxon>Actinomycetes</taxon>
        <taxon>Micrococcales</taxon>
        <taxon>Promicromonosporaceae</taxon>
        <taxon>Isoptericola</taxon>
    </lineage>
</organism>
<feature type="transmembrane region" description="Helical" evidence="9">
    <location>
        <begin position="79"/>
        <end position="101"/>
    </location>
</feature>
<evidence type="ECO:0000256" key="10">
    <source>
        <dbReference type="SAM" id="SignalP"/>
    </source>
</evidence>
<dbReference type="AlphaFoldDB" id="A0A2A9EVY7"/>
<evidence type="ECO:0000256" key="6">
    <source>
        <dbReference type="ARBA" id="ARBA00022777"/>
    </source>
</evidence>
<feature type="domain" description="Histidine kinase/HSP90-like ATPase" evidence="11">
    <location>
        <begin position="356"/>
        <end position="439"/>
    </location>
</feature>
<dbReference type="Pfam" id="PF07730">
    <property type="entry name" value="HisKA_3"/>
    <property type="match status" value="1"/>
</dbReference>
<feature type="transmembrane region" description="Helical" evidence="9">
    <location>
        <begin position="49"/>
        <end position="72"/>
    </location>
</feature>
<dbReference type="SUPFAM" id="SSF55874">
    <property type="entry name" value="ATPase domain of HSP90 chaperone/DNA topoisomerase II/histidine kinase"/>
    <property type="match status" value="1"/>
</dbReference>
<dbReference type="Pfam" id="PF02518">
    <property type="entry name" value="HATPase_c"/>
    <property type="match status" value="1"/>
</dbReference>
<evidence type="ECO:0000256" key="9">
    <source>
        <dbReference type="SAM" id="Phobius"/>
    </source>
</evidence>
<evidence type="ECO:0000259" key="12">
    <source>
        <dbReference type="Pfam" id="PF07730"/>
    </source>
</evidence>
<keyword evidence="7" id="KW-0067">ATP-binding</keyword>
<evidence type="ECO:0000256" key="4">
    <source>
        <dbReference type="ARBA" id="ARBA00022679"/>
    </source>
</evidence>
<dbReference type="InterPro" id="IPR036890">
    <property type="entry name" value="HATPase_C_sf"/>
</dbReference>
<keyword evidence="5" id="KW-0547">Nucleotide-binding</keyword>
<dbReference type="GO" id="GO:0000155">
    <property type="term" value="F:phosphorelay sensor kinase activity"/>
    <property type="evidence" value="ECO:0007669"/>
    <property type="project" value="InterPro"/>
</dbReference>
<keyword evidence="4" id="KW-0808">Transferase</keyword>
<dbReference type="EMBL" id="PDJJ01000001">
    <property type="protein sequence ID" value="PFG42405.1"/>
    <property type="molecule type" value="Genomic_DNA"/>
</dbReference>
<evidence type="ECO:0000256" key="7">
    <source>
        <dbReference type="ARBA" id="ARBA00022840"/>
    </source>
</evidence>
<dbReference type="InterPro" id="IPR011712">
    <property type="entry name" value="Sig_transdc_His_kin_sub3_dim/P"/>
</dbReference>
<dbReference type="GO" id="GO:0046983">
    <property type="term" value="F:protein dimerization activity"/>
    <property type="evidence" value="ECO:0007669"/>
    <property type="project" value="InterPro"/>
</dbReference>
<name>A0A2A9EVY7_9MICO</name>
<evidence type="ECO:0000259" key="11">
    <source>
        <dbReference type="Pfam" id="PF02518"/>
    </source>
</evidence>
<feature type="domain" description="Signal transduction histidine kinase subgroup 3 dimerisation and phosphoacceptor" evidence="12">
    <location>
        <begin position="245"/>
        <end position="310"/>
    </location>
</feature>
<gene>
    <name evidence="13" type="ORF">ATJ88_1066</name>
</gene>
<keyword evidence="6 13" id="KW-0418">Kinase</keyword>
<feature type="transmembrane region" description="Helical" evidence="9">
    <location>
        <begin position="113"/>
        <end position="134"/>
    </location>
</feature>
<keyword evidence="8" id="KW-0902">Two-component regulatory system</keyword>
<keyword evidence="10" id="KW-0732">Signal</keyword>
<dbReference type="Proteomes" id="UP000224130">
    <property type="component" value="Unassembled WGS sequence"/>
</dbReference>
<feature type="transmembrane region" description="Helical" evidence="9">
    <location>
        <begin position="185"/>
        <end position="205"/>
    </location>
</feature>
<dbReference type="Gene3D" id="1.20.5.1930">
    <property type="match status" value="1"/>
</dbReference>
<evidence type="ECO:0000256" key="1">
    <source>
        <dbReference type="ARBA" id="ARBA00000085"/>
    </source>
</evidence>
<evidence type="ECO:0000313" key="13">
    <source>
        <dbReference type="EMBL" id="PFG42405.1"/>
    </source>
</evidence>
<keyword evidence="9" id="KW-0472">Membrane</keyword>
<keyword evidence="3" id="KW-0597">Phosphoprotein</keyword>
<evidence type="ECO:0000256" key="3">
    <source>
        <dbReference type="ARBA" id="ARBA00022553"/>
    </source>
</evidence>
<evidence type="ECO:0000313" key="14">
    <source>
        <dbReference type="Proteomes" id="UP000224130"/>
    </source>
</evidence>
<reference evidence="13 14" key="1">
    <citation type="submission" date="2017-10" db="EMBL/GenBank/DDBJ databases">
        <title>Sequencing the genomes of 1000 actinobacteria strains.</title>
        <authorList>
            <person name="Klenk H.-P."/>
        </authorList>
    </citation>
    <scope>NUCLEOTIDE SEQUENCE [LARGE SCALE GENOMIC DNA]</scope>
    <source>
        <strain evidence="13 14">DSM 21863</strain>
    </source>
</reference>
<dbReference type="Gene3D" id="3.30.565.10">
    <property type="entry name" value="Histidine kinase-like ATPase, C-terminal domain"/>
    <property type="match status" value="1"/>
</dbReference>
<feature type="signal peptide" evidence="10">
    <location>
        <begin position="1"/>
        <end position="25"/>
    </location>
</feature>
<keyword evidence="9" id="KW-1133">Transmembrane helix</keyword>